<sequence>MEIFLFLLLFSLFFECQKSIHHRLVDCLLLLSSYTPVEEGNHSLRGNPVIWLKLFEQKTNPLLAGISFSFFYLLT</sequence>
<accession>A0A0P5CAE3</accession>
<name>A0A0P5CAE3_9CRUS</name>
<organism evidence="1">
    <name type="scientific">Daphnia magna</name>
    <dbReference type="NCBI Taxonomy" id="35525"/>
    <lineage>
        <taxon>Eukaryota</taxon>
        <taxon>Metazoa</taxon>
        <taxon>Ecdysozoa</taxon>
        <taxon>Arthropoda</taxon>
        <taxon>Crustacea</taxon>
        <taxon>Branchiopoda</taxon>
        <taxon>Diplostraca</taxon>
        <taxon>Cladocera</taxon>
        <taxon>Anomopoda</taxon>
        <taxon>Daphniidae</taxon>
        <taxon>Daphnia</taxon>
    </lineage>
</organism>
<reference evidence="1" key="1">
    <citation type="submission" date="2015-10" db="EMBL/GenBank/DDBJ databases">
        <title>EvidentialGene: Evidence-directed Construction of Complete mRNA Transcriptomes without Genomes.</title>
        <authorList>
            <person name="Gilbert D.G."/>
        </authorList>
    </citation>
    <scope>NUCLEOTIDE SEQUENCE</scope>
</reference>
<evidence type="ECO:0000313" key="1">
    <source>
        <dbReference type="EMBL" id="JAN90126.1"/>
    </source>
</evidence>
<dbReference type="AlphaFoldDB" id="A0A0P5CAE3"/>
<dbReference type="EMBL" id="GDIQ01004611">
    <property type="protein sequence ID" value="JAN90126.1"/>
    <property type="molecule type" value="Transcribed_RNA"/>
</dbReference>
<protein>
    <submittedName>
        <fullName evidence="1">Uncharacterized protein</fullName>
    </submittedName>
</protein>
<proteinExistence type="predicted"/>